<dbReference type="GO" id="GO:0005737">
    <property type="term" value="C:cytoplasm"/>
    <property type="evidence" value="ECO:0007669"/>
    <property type="project" value="UniProtKB-SubCell"/>
</dbReference>
<feature type="binding site" evidence="7">
    <location>
        <begin position="126"/>
        <end position="129"/>
    </location>
    <ligand>
        <name>substrate</name>
    </ligand>
</feature>
<dbReference type="GO" id="GO:0004459">
    <property type="term" value="F:L-lactate dehydrogenase (NAD+) activity"/>
    <property type="evidence" value="ECO:0007669"/>
    <property type="project" value="UniProtKB-UniRule"/>
</dbReference>
<protein>
    <recommendedName>
        <fullName evidence="3 7">L-lactate dehydrogenase</fullName>
        <shortName evidence="7">L-LDH</shortName>
        <ecNumber evidence="3 7">1.1.1.27</ecNumber>
    </recommendedName>
</protein>
<dbReference type="FunFam" id="3.40.50.720:FF:000018">
    <property type="entry name" value="Malate dehydrogenase"/>
    <property type="match status" value="1"/>
</dbReference>
<comment type="catalytic activity">
    <reaction evidence="6 7">
        <text>(S)-lactate + NAD(+) = pyruvate + NADH + H(+)</text>
        <dbReference type="Rhea" id="RHEA:23444"/>
        <dbReference type="ChEBI" id="CHEBI:15361"/>
        <dbReference type="ChEBI" id="CHEBI:15378"/>
        <dbReference type="ChEBI" id="CHEBI:16651"/>
        <dbReference type="ChEBI" id="CHEBI:57540"/>
        <dbReference type="ChEBI" id="CHEBI:57945"/>
        <dbReference type="EC" id="1.1.1.27"/>
    </reaction>
</comment>
<dbReference type="CDD" id="cd05291">
    <property type="entry name" value="HicDH_like"/>
    <property type="match status" value="1"/>
</dbReference>
<evidence type="ECO:0000256" key="2">
    <source>
        <dbReference type="ARBA" id="ARBA00006054"/>
    </source>
</evidence>
<comment type="activity regulation">
    <text evidence="7">Allosterically activated by fructose 1,6-bisphosphate (FBP).</text>
</comment>
<keyword evidence="10" id="KW-0472">Membrane</keyword>
<dbReference type="PIRSF" id="PIRSF000102">
    <property type="entry name" value="Lac_mal_DH"/>
    <property type="match status" value="1"/>
</dbReference>
<keyword evidence="7" id="KW-0021">Allosteric enzyme</keyword>
<dbReference type="InterPro" id="IPR001236">
    <property type="entry name" value="Lactate/malate_DH_N"/>
</dbReference>
<dbReference type="Gene3D" id="3.90.110.10">
    <property type="entry name" value="Lactate dehydrogenase/glycoside hydrolase, family 4, C-terminal"/>
    <property type="match status" value="1"/>
</dbReference>
<feature type="binding site" evidence="7">
    <location>
        <position position="174"/>
    </location>
    <ligand>
        <name>beta-D-fructose 1,6-bisphosphate</name>
        <dbReference type="ChEBI" id="CHEBI:32966"/>
        <note>allosteric activator</note>
    </ligand>
</feature>
<keyword evidence="5 7" id="KW-0520">NAD</keyword>
<feature type="transmembrane region" description="Helical" evidence="10">
    <location>
        <begin position="12"/>
        <end position="28"/>
    </location>
</feature>
<evidence type="ECO:0000259" key="11">
    <source>
        <dbReference type="Pfam" id="PF00056"/>
    </source>
</evidence>
<comment type="caution">
    <text evidence="13">The sequence shown here is derived from an EMBL/GenBank/DDBJ whole genome shotgun (WGS) entry which is preliminary data.</text>
</comment>
<dbReference type="RefSeq" id="WP_128519504.1">
    <property type="nucleotide sequence ID" value="NZ_CAUWBR010000036.1"/>
</dbReference>
<dbReference type="PANTHER" id="PTHR43128">
    <property type="entry name" value="L-2-HYDROXYCARBOXYLATE DEHYDROGENASE (NAD(P)(+))"/>
    <property type="match status" value="1"/>
</dbReference>
<dbReference type="InterPro" id="IPR011304">
    <property type="entry name" value="L-lactate_DH"/>
</dbReference>
<dbReference type="InterPro" id="IPR022383">
    <property type="entry name" value="Lactate/malate_DH_C"/>
</dbReference>
<dbReference type="Gene3D" id="3.40.50.720">
    <property type="entry name" value="NAD(P)-binding Rossmann-like Domain"/>
    <property type="match status" value="1"/>
</dbReference>
<feature type="binding site" evidence="7">
    <location>
        <position position="149"/>
    </location>
    <ligand>
        <name>NAD(+)</name>
        <dbReference type="ChEBI" id="CHEBI:57540"/>
    </ligand>
</feature>
<feature type="binding site" evidence="7">
    <location>
        <position position="71"/>
    </location>
    <ligand>
        <name>NAD(+)</name>
        <dbReference type="ChEBI" id="CHEBI:57540"/>
    </ligand>
</feature>
<feature type="binding site" evidence="7 9">
    <location>
        <position position="40"/>
    </location>
    <ligand>
        <name>NAD(+)</name>
        <dbReference type="ChEBI" id="CHEBI:57540"/>
    </ligand>
</feature>
<organism evidence="13 14">
    <name type="scientific">Absicoccus porci</name>
    <dbReference type="NCBI Taxonomy" id="2486576"/>
    <lineage>
        <taxon>Bacteria</taxon>
        <taxon>Bacillati</taxon>
        <taxon>Bacillota</taxon>
        <taxon>Erysipelotrichia</taxon>
        <taxon>Erysipelotrichales</taxon>
        <taxon>Erysipelotrichaceae</taxon>
        <taxon>Absicoccus</taxon>
    </lineage>
</organism>
<feature type="modified residue" description="Phosphotyrosine" evidence="7">
    <location>
        <position position="226"/>
    </location>
</feature>
<feature type="active site" description="Proton acceptor" evidence="7 8">
    <location>
        <position position="181"/>
    </location>
</feature>
<feature type="binding site" evidence="7">
    <location>
        <position position="159"/>
    </location>
    <ligand>
        <name>beta-D-fructose 1,6-bisphosphate</name>
        <dbReference type="ChEBI" id="CHEBI:32966"/>
        <note>allosteric activator</note>
    </ligand>
</feature>
<dbReference type="Proteomes" id="UP000276568">
    <property type="component" value="Unassembled WGS sequence"/>
</dbReference>
<comment type="subunit">
    <text evidence="7">Homotetramer.</text>
</comment>
<keyword evidence="14" id="KW-1185">Reference proteome</keyword>
<reference evidence="13 14" key="1">
    <citation type="submission" date="2018-11" db="EMBL/GenBank/DDBJ databases">
        <title>Clostridium sp. nov., a member of the family Erysipelotrichaceae isolated from pig faeces.</title>
        <authorList>
            <person name="Chang Y.-H."/>
        </authorList>
    </citation>
    <scope>NUCLEOTIDE SEQUENCE [LARGE SCALE GENOMIC DNA]</scope>
    <source>
        <strain evidence="13 14">YH-panp20</strain>
    </source>
</reference>
<comment type="similarity">
    <text evidence="2 7">Belongs to the LDH/MDH superfamily. LDH family.</text>
</comment>
<evidence type="ECO:0000256" key="4">
    <source>
        <dbReference type="ARBA" id="ARBA00023002"/>
    </source>
</evidence>
<dbReference type="InterPro" id="IPR001557">
    <property type="entry name" value="L-lactate/malate_DH"/>
</dbReference>
<name>A0A3N0I2U8_9FIRM</name>
<dbReference type="GO" id="GO:0006096">
    <property type="term" value="P:glycolytic process"/>
    <property type="evidence" value="ECO:0007669"/>
    <property type="project" value="UniProtKB-UniRule"/>
</dbReference>
<dbReference type="InterPro" id="IPR015955">
    <property type="entry name" value="Lactate_DH/Glyco_Ohase_4_C"/>
</dbReference>
<evidence type="ECO:0000256" key="9">
    <source>
        <dbReference type="PIRSR" id="PIRSR000102-3"/>
    </source>
</evidence>
<dbReference type="HAMAP" id="MF_00488">
    <property type="entry name" value="Lactate_dehydrog"/>
    <property type="match status" value="1"/>
</dbReference>
<evidence type="ECO:0000256" key="5">
    <source>
        <dbReference type="ARBA" id="ARBA00023027"/>
    </source>
</evidence>
<dbReference type="SUPFAM" id="SSF51735">
    <property type="entry name" value="NAD(P)-binding Rossmann-fold domains"/>
    <property type="match status" value="1"/>
</dbReference>
<keyword evidence="7" id="KW-0963">Cytoplasm</keyword>
<feature type="binding site" evidence="9">
    <location>
        <position position="101"/>
    </location>
    <ligand>
        <name>NAD(+)</name>
        <dbReference type="ChEBI" id="CHEBI:57540"/>
    </ligand>
</feature>
<evidence type="ECO:0000259" key="12">
    <source>
        <dbReference type="Pfam" id="PF02866"/>
    </source>
</evidence>
<dbReference type="PRINTS" id="PR00086">
    <property type="entry name" value="LLDHDRGNASE"/>
</dbReference>
<accession>A0A3N0I2U8</accession>
<dbReference type="UniPathway" id="UPA00554">
    <property type="reaction ID" value="UER00611"/>
</dbReference>
<feature type="binding site" evidence="7">
    <location>
        <position position="19"/>
    </location>
    <ligand>
        <name>NAD(+)</name>
        <dbReference type="ChEBI" id="CHEBI:57540"/>
    </ligand>
</feature>
<evidence type="ECO:0000256" key="8">
    <source>
        <dbReference type="PIRSR" id="PIRSR000102-1"/>
    </source>
</evidence>
<feature type="domain" description="Lactate/malate dehydrogenase N-terminal" evidence="11">
    <location>
        <begin position="10"/>
        <end position="148"/>
    </location>
</feature>
<dbReference type="GO" id="GO:0006089">
    <property type="term" value="P:lactate metabolic process"/>
    <property type="evidence" value="ECO:0007669"/>
    <property type="project" value="TreeGrafter"/>
</dbReference>
<dbReference type="Pfam" id="PF00056">
    <property type="entry name" value="Ldh_1_N"/>
    <property type="match status" value="1"/>
</dbReference>
<comment type="subcellular location">
    <subcellularLocation>
        <location evidence="7">Cytoplasm</location>
    </subcellularLocation>
</comment>
<feature type="binding site" evidence="7">
    <location>
        <position position="45"/>
    </location>
    <ligand>
        <name>NAD(+)</name>
        <dbReference type="ChEBI" id="CHEBI:57540"/>
    </ligand>
</feature>
<keyword evidence="10" id="KW-0812">Transmembrane</keyword>
<dbReference type="InterPro" id="IPR018177">
    <property type="entry name" value="L-lactate_DH_AS"/>
</dbReference>
<evidence type="ECO:0000313" key="14">
    <source>
        <dbReference type="Proteomes" id="UP000276568"/>
    </source>
</evidence>
<dbReference type="EC" id="1.1.1.27" evidence="3 7"/>
<dbReference type="SUPFAM" id="SSF56327">
    <property type="entry name" value="LDH C-terminal domain-like"/>
    <property type="match status" value="1"/>
</dbReference>
<evidence type="ECO:0000256" key="7">
    <source>
        <dbReference type="HAMAP-Rule" id="MF_00488"/>
    </source>
</evidence>
<evidence type="ECO:0000313" key="13">
    <source>
        <dbReference type="EMBL" id="RNM31345.1"/>
    </source>
</evidence>
<evidence type="ECO:0000256" key="6">
    <source>
        <dbReference type="ARBA" id="ARBA00049258"/>
    </source>
</evidence>
<dbReference type="NCBIfam" id="TIGR01771">
    <property type="entry name" value="L-LDH-NAD"/>
    <property type="match status" value="1"/>
</dbReference>
<sequence>MATEKISKRKIMLIGTGFVGMSFAYSLLSEKGIDELVLVDVNTDKAKGEEMDLSDGLVYAETKMKIRAGSYADAKDTNIVVLTAGIAQKPGQTRLELVKINAKITKDCCENLKANGFDGILICAGNPVDIMTYVAYKTSGLQKNHVFGSGDVLDTARLRFAISERLNVAPSNIHAYIMGEHGDSSFVSWANTYVGCKNLLEYLDEKGDVSLAELQELYIGVRDKAYKIIELKRATYYGIGLALKRIVTCVLNNERAILPVSSYQQGEYGQEGYYIGTPSIVGSNGVEEVIKLPMTDQDQELFDRSFITLRQTIKDELSDLLAEYE</sequence>
<dbReference type="NCBIfam" id="NF000824">
    <property type="entry name" value="PRK00066.1"/>
    <property type="match status" value="1"/>
</dbReference>
<keyword evidence="4 7" id="KW-0560">Oxidoreductase</keyword>
<dbReference type="PROSITE" id="PS00064">
    <property type="entry name" value="L_LDH"/>
    <property type="match status" value="1"/>
</dbReference>
<feature type="binding site" evidence="7">
    <location>
        <position position="88"/>
    </location>
    <ligand>
        <name>substrate</name>
    </ligand>
</feature>
<gene>
    <name evidence="7" type="primary">ldh</name>
    <name evidence="13" type="ORF">EDX97_01950</name>
</gene>
<dbReference type="Pfam" id="PF02866">
    <property type="entry name" value="Ldh_1_C"/>
    <property type="match status" value="1"/>
</dbReference>
<proteinExistence type="inferred from homology"/>
<dbReference type="EMBL" id="RJQC01000001">
    <property type="protein sequence ID" value="RNM31345.1"/>
    <property type="molecule type" value="Genomic_DNA"/>
</dbReference>
<keyword evidence="10" id="KW-1133">Transmembrane helix</keyword>
<dbReference type="AlphaFoldDB" id="A0A3N0I2U8"/>
<comment type="caution">
    <text evidence="7">Lacks conserved residue(s) required for the propagation of feature annotation.</text>
</comment>
<feature type="binding site" evidence="7">
    <location>
        <begin position="124"/>
        <end position="126"/>
    </location>
    <ligand>
        <name>NAD(+)</name>
        <dbReference type="ChEBI" id="CHEBI:57540"/>
    </ligand>
</feature>
<feature type="domain" description="Lactate/malate dehydrogenase C-terminal" evidence="12">
    <location>
        <begin position="153"/>
        <end position="316"/>
    </location>
</feature>
<evidence type="ECO:0000256" key="3">
    <source>
        <dbReference type="ARBA" id="ARBA00012967"/>
    </source>
</evidence>
<comment type="function">
    <text evidence="7">Catalyzes the conversion of lactate to pyruvate.</text>
</comment>
<comment type="pathway">
    <text evidence="1 7">Fermentation; pyruvate fermentation to lactate; (S)-lactate from pyruvate: step 1/1.</text>
</comment>
<feature type="binding site" evidence="9">
    <location>
        <begin position="15"/>
        <end position="20"/>
    </location>
    <ligand>
        <name>NAD(+)</name>
        <dbReference type="ChEBI" id="CHEBI:57540"/>
    </ligand>
</feature>
<feature type="binding site" evidence="7">
    <location>
        <position position="94"/>
    </location>
    <ligand>
        <name>substrate</name>
    </ligand>
</feature>
<dbReference type="OrthoDB" id="9802969at2"/>
<feature type="binding site" evidence="7">
    <location>
        <position position="235"/>
    </location>
    <ligand>
        <name>substrate</name>
    </ligand>
</feature>
<evidence type="ECO:0000256" key="10">
    <source>
        <dbReference type="SAM" id="Phobius"/>
    </source>
</evidence>
<feature type="binding site" evidence="7">
    <location>
        <begin position="154"/>
        <end position="157"/>
    </location>
    <ligand>
        <name>substrate</name>
    </ligand>
</feature>
<dbReference type="PANTHER" id="PTHR43128:SF16">
    <property type="entry name" value="L-LACTATE DEHYDROGENASE"/>
    <property type="match status" value="1"/>
</dbReference>
<evidence type="ECO:0000256" key="1">
    <source>
        <dbReference type="ARBA" id="ARBA00004843"/>
    </source>
</evidence>
<dbReference type="InterPro" id="IPR036291">
    <property type="entry name" value="NAD(P)-bd_dom_sf"/>
</dbReference>
<keyword evidence="7" id="KW-0597">Phosphoprotein</keyword>